<name>A0A2G9YL18_9BACT</name>
<comment type="similarity">
    <text evidence="2 10">Belongs to the type IA topoisomerase family.</text>
</comment>
<feature type="site" description="Interaction with DNA" evidence="10">
    <location>
        <position position="149"/>
    </location>
</feature>
<feature type="site" description="Interaction with DNA" evidence="10">
    <location>
        <position position="141"/>
    </location>
</feature>
<dbReference type="SMART" id="SM00436">
    <property type="entry name" value="TOP1Bc"/>
    <property type="match status" value="1"/>
</dbReference>
<dbReference type="NCBIfam" id="TIGR01051">
    <property type="entry name" value="topA_bact"/>
    <property type="match status" value="1"/>
</dbReference>
<evidence type="ECO:0000256" key="7">
    <source>
        <dbReference type="ARBA" id="ARBA00023029"/>
    </source>
</evidence>
<dbReference type="InterPro" id="IPR013824">
    <property type="entry name" value="Topo_IA_cen_sub1"/>
</dbReference>
<comment type="subunit">
    <text evidence="10">Monomer.</text>
</comment>
<evidence type="ECO:0000256" key="6">
    <source>
        <dbReference type="ARBA" id="ARBA00022842"/>
    </source>
</evidence>
<evidence type="ECO:0000259" key="11">
    <source>
        <dbReference type="PROSITE" id="PS50880"/>
    </source>
</evidence>
<dbReference type="Pfam" id="PF01131">
    <property type="entry name" value="Topoisom_bac"/>
    <property type="match status" value="1"/>
</dbReference>
<dbReference type="InterPro" id="IPR028612">
    <property type="entry name" value="Topoisom_1_IA"/>
</dbReference>
<reference evidence="13 14" key="1">
    <citation type="submission" date="2017-09" db="EMBL/GenBank/DDBJ databases">
        <title>Depth-based differentiation of microbial function through sediment-hosted aquifers and enrichment of novel symbionts in the deep terrestrial subsurface.</title>
        <authorList>
            <person name="Probst A.J."/>
            <person name="Ladd B."/>
            <person name="Jarett J.K."/>
            <person name="Geller-Mcgrath D.E."/>
            <person name="Sieber C.M."/>
            <person name="Emerson J.B."/>
            <person name="Anantharaman K."/>
            <person name="Thomas B.C."/>
            <person name="Malmstrom R."/>
            <person name="Stieglmeier M."/>
            <person name="Klingl A."/>
            <person name="Woyke T."/>
            <person name="Ryan C.M."/>
            <person name="Banfield J.F."/>
        </authorList>
    </citation>
    <scope>NUCLEOTIDE SEQUENCE [LARGE SCALE GENOMIC DNA]</scope>
    <source>
        <strain evidence="13">CG23_combo_of_CG06-09_8_20_14_all_41_10</strain>
    </source>
</reference>
<dbReference type="CDD" id="cd03363">
    <property type="entry name" value="TOPRIM_TopoIA_TopoI"/>
    <property type="match status" value="1"/>
</dbReference>
<evidence type="ECO:0000256" key="4">
    <source>
        <dbReference type="ARBA" id="ARBA00022771"/>
    </source>
</evidence>
<evidence type="ECO:0000256" key="5">
    <source>
        <dbReference type="ARBA" id="ARBA00022833"/>
    </source>
</evidence>
<proteinExistence type="inferred from homology"/>
<dbReference type="SUPFAM" id="SSF57783">
    <property type="entry name" value="Zinc beta-ribbon"/>
    <property type="match status" value="2"/>
</dbReference>
<evidence type="ECO:0000313" key="14">
    <source>
        <dbReference type="Proteomes" id="UP000231292"/>
    </source>
</evidence>
<keyword evidence="5" id="KW-0862">Zinc</keyword>
<dbReference type="EC" id="5.6.2.1" evidence="10"/>
<dbReference type="GO" id="GO:0005694">
    <property type="term" value="C:chromosome"/>
    <property type="evidence" value="ECO:0007669"/>
    <property type="project" value="InterPro"/>
</dbReference>
<keyword evidence="4" id="KW-0863">Zinc-finger</keyword>
<feature type="domain" description="Toprim" evidence="11">
    <location>
        <begin position="4"/>
        <end position="115"/>
    </location>
</feature>
<dbReference type="InterPro" id="IPR034149">
    <property type="entry name" value="TOPRIM_TopoI"/>
</dbReference>
<feature type="site" description="Interaction with DNA" evidence="10">
    <location>
        <position position="156"/>
    </location>
</feature>
<dbReference type="GO" id="GO:0008270">
    <property type="term" value="F:zinc ion binding"/>
    <property type="evidence" value="ECO:0007669"/>
    <property type="project" value="UniProtKB-KW"/>
</dbReference>
<feature type="site" description="Interaction with DNA" evidence="10">
    <location>
        <position position="34"/>
    </location>
</feature>
<comment type="catalytic activity">
    <reaction evidence="1 10">
        <text>ATP-independent breakage of single-stranded DNA, followed by passage and rejoining.</text>
        <dbReference type="EC" id="5.6.2.1"/>
    </reaction>
</comment>
<dbReference type="PANTHER" id="PTHR42785">
    <property type="entry name" value="DNA TOPOISOMERASE, TYPE IA, CORE"/>
    <property type="match status" value="1"/>
</dbReference>
<dbReference type="AlphaFoldDB" id="A0A2G9YL18"/>
<dbReference type="InterPro" id="IPR023405">
    <property type="entry name" value="Topo_IA_core_domain"/>
</dbReference>
<evidence type="ECO:0000256" key="9">
    <source>
        <dbReference type="ARBA" id="ARBA00023235"/>
    </source>
</evidence>
<dbReference type="PANTHER" id="PTHR42785:SF1">
    <property type="entry name" value="DNA TOPOISOMERASE"/>
    <property type="match status" value="1"/>
</dbReference>
<feature type="domain" description="Topo IA-type catalytic" evidence="12">
    <location>
        <begin position="130"/>
        <end position="563"/>
    </location>
</feature>
<gene>
    <name evidence="10" type="primary">topA</name>
    <name evidence="13" type="ORF">COX41_00235</name>
</gene>
<dbReference type="PRINTS" id="PR00417">
    <property type="entry name" value="PRTPISMRASEI"/>
</dbReference>
<dbReference type="EMBL" id="PCRK01000006">
    <property type="protein sequence ID" value="PIP19914.1"/>
    <property type="molecule type" value="Genomic_DNA"/>
</dbReference>
<feature type="site" description="Interaction with DNA" evidence="10">
    <location>
        <position position="495"/>
    </location>
</feature>
<feature type="region of interest" description="Interaction with DNA" evidence="10">
    <location>
        <begin position="164"/>
        <end position="169"/>
    </location>
</feature>
<dbReference type="Pfam" id="PF01396">
    <property type="entry name" value="Zn_ribbon_Top1"/>
    <property type="match status" value="2"/>
</dbReference>
<dbReference type="Pfam" id="PF01751">
    <property type="entry name" value="Toprim"/>
    <property type="match status" value="1"/>
</dbReference>
<protein>
    <recommendedName>
        <fullName evidence="10">DNA topoisomerase 1</fullName>
        <ecNumber evidence="10">5.6.2.1</ecNumber>
    </recommendedName>
    <alternativeName>
        <fullName evidence="10">DNA topoisomerase I</fullName>
    </alternativeName>
</protein>
<dbReference type="SUPFAM" id="SSF56712">
    <property type="entry name" value="Prokaryotic type I DNA topoisomerase"/>
    <property type="match status" value="1"/>
</dbReference>
<dbReference type="Proteomes" id="UP000231292">
    <property type="component" value="Unassembled WGS sequence"/>
</dbReference>
<dbReference type="PROSITE" id="PS50880">
    <property type="entry name" value="TOPRIM"/>
    <property type="match status" value="1"/>
</dbReference>
<evidence type="ECO:0000313" key="13">
    <source>
        <dbReference type="EMBL" id="PIP19914.1"/>
    </source>
</evidence>
<dbReference type="Gene3D" id="3.30.65.10">
    <property type="entry name" value="Bacterial Topoisomerase I, domain 1"/>
    <property type="match status" value="2"/>
</dbReference>
<dbReference type="InterPro" id="IPR000380">
    <property type="entry name" value="Topo_IA"/>
</dbReference>
<keyword evidence="9 10" id="KW-0413">Isomerase</keyword>
<organism evidence="13 14">
    <name type="scientific">Candidatus Sherwoodlollariibacterium unditelluris</name>
    <dbReference type="NCBI Taxonomy" id="1974757"/>
    <lineage>
        <taxon>Bacteria</taxon>
        <taxon>Pseudomonadati</taxon>
        <taxon>Candidatus Omnitrophota</taxon>
        <taxon>Candidatus Sherwoodlollariibacterium</taxon>
    </lineage>
</organism>
<dbReference type="InterPro" id="IPR013826">
    <property type="entry name" value="Topo_IA_cen_sub3"/>
</dbReference>
<evidence type="ECO:0000256" key="2">
    <source>
        <dbReference type="ARBA" id="ARBA00009446"/>
    </source>
</evidence>
<accession>A0A2G9YL18</accession>
<dbReference type="GO" id="GO:0003677">
    <property type="term" value="F:DNA binding"/>
    <property type="evidence" value="ECO:0007669"/>
    <property type="project" value="UniProtKB-KW"/>
</dbReference>
<feature type="active site" description="O-(5'-phospho-DNA)-tyrosine intermediate" evidence="10">
    <location>
        <position position="299"/>
    </location>
</feature>
<evidence type="ECO:0000256" key="8">
    <source>
        <dbReference type="ARBA" id="ARBA00023125"/>
    </source>
</evidence>
<dbReference type="InterPro" id="IPR003602">
    <property type="entry name" value="Topo_IA_DNA-bd_dom"/>
</dbReference>
<evidence type="ECO:0000259" key="12">
    <source>
        <dbReference type="PROSITE" id="PS52039"/>
    </source>
</evidence>
<feature type="site" description="Interaction with DNA" evidence="10">
    <location>
        <position position="301"/>
    </location>
</feature>
<dbReference type="InterPro" id="IPR013498">
    <property type="entry name" value="Topo_IA_Znf"/>
</dbReference>
<dbReference type="PROSITE" id="PS52039">
    <property type="entry name" value="TOPO_IA_2"/>
    <property type="match status" value="1"/>
</dbReference>
<keyword evidence="8 10" id="KW-0238">DNA-binding</keyword>
<keyword evidence="6" id="KW-0460">Magnesium</keyword>
<dbReference type="InterPro" id="IPR023406">
    <property type="entry name" value="Topo_IA_AS"/>
</dbReference>
<dbReference type="SMART" id="SM00437">
    <property type="entry name" value="TOP1Ac"/>
    <property type="match status" value="1"/>
</dbReference>
<evidence type="ECO:0000256" key="10">
    <source>
        <dbReference type="HAMAP-Rule" id="MF_00952"/>
    </source>
</evidence>
<feature type="site" description="Interaction with DNA" evidence="10">
    <location>
        <position position="144"/>
    </location>
</feature>
<evidence type="ECO:0000256" key="3">
    <source>
        <dbReference type="ARBA" id="ARBA00022723"/>
    </source>
</evidence>
<dbReference type="InterPro" id="IPR013497">
    <property type="entry name" value="Topo_IA_cen"/>
</dbReference>
<dbReference type="InterPro" id="IPR005733">
    <property type="entry name" value="TopoI_bac-type"/>
</dbReference>
<dbReference type="InterPro" id="IPR006171">
    <property type="entry name" value="TOPRIM_dom"/>
</dbReference>
<dbReference type="GO" id="GO:0003917">
    <property type="term" value="F:DNA topoisomerase type I (single strand cut, ATP-independent) activity"/>
    <property type="evidence" value="ECO:0007669"/>
    <property type="project" value="UniProtKB-UniRule"/>
</dbReference>
<keyword evidence="3" id="KW-0479">Metal-binding</keyword>
<dbReference type="CDD" id="cd00186">
    <property type="entry name" value="TOP1Ac"/>
    <property type="match status" value="1"/>
</dbReference>
<sequence>MKKKNLVIVESPTKAKTISKILGDNFSVVSSMGHIIDLPQKKLGVNIEKGFEPEYVIIPGKQKALASLKKEAKDKDVIYVATDPDREGEAIGWQLKERVFNKMKNVLRVTFYEITPAAVNEAFKKPRDFDAKMIEAQVGRRVLDRIVGYLLSPLLWKKIARGLSAGRVQSAALRLIIDREREIKNFNPKEYWEIEAELAKAQSNFIAKLDKIDNQKAEIKNKEEAERVCQEAKIEKFIVSQIKKSEKKRYPSAPFITSTMQQDAFNKLKFNANKTMFLAQQLYEGIDIGQDNPVSLITYMRTDSPRVSAEAINEVRDYISLSFGKDCLPEKPNYYKAKKLAQEAHEAIRPTFIARHPESLKSFLSLDQHKLYTLIYNRFLASQMKPAIYAVTSVGIAAGKYLFNASGSTLTFAGFLLAYKNNDGEDDSGNEKTEKNKMPLLKEGEALDLLKIIPSQHFTKPPARYSDSSLIKALDEDGVGRPSTYAPIIYTLILRDYARRIKGYFNPTELGFKVCDLLVEYFPKIVDIKFTALMEEELDEIEEGRLTKLKVLQDFYAPFKESLDFAQKNIKKEVIVSEEICEKCGKQMIIKWGRKGKFLSCSNFPECKFSKSITSGVKCPEPNCGGELIERRSRRGFFYGCSNFPKCRFVSRTLPEVPRTPDGCPGVTQGNPRKVEKMIDG</sequence>
<comment type="function">
    <text evidence="10">Releases the supercoiling and torsional tension of DNA, which is introduced during the DNA replication and transcription, by transiently cleaving and rejoining one strand of the DNA duplex. Introduces a single-strand break via transesterification at a target site in duplex DNA. The scissile phosphodiester is attacked by the catalytic tyrosine of the enzyme, resulting in the formation of a DNA-(5'-phosphotyrosyl)-enzyme intermediate and the expulsion of a 3'-OH DNA strand. The free DNA strand then undergoes passage around the unbroken strand, thus removing DNA supercoils. Finally, in the religation step, the DNA 3'-OH attacks the covalent intermediate to expel the active-site tyrosine and restore the DNA phosphodiester backbone.</text>
</comment>
<dbReference type="GO" id="GO:0006265">
    <property type="term" value="P:DNA topological change"/>
    <property type="evidence" value="ECO:0007669"/>
    <property type="project" value="UniProtKB-UniRule"/>
</dbReference>
<feature type="site" description="Interaction with DNA" evidence="10">
    <location>
        <position position="140"/>
    </location>
</feature>
<evidence type="ECO:0000256" key="1">
    <source>
        <dbReference type="ARBA" id="ARBA00000213"/>
    </source>
</evidence>
<dbReference type="Gene3D" id="1.10.460.10">
    <property type="entry name" value="Topoisomerase I, domain 2"/>
    <property type="match status" value="1"/>
</dbReference>
<dbReference type="InterPro" id="IPR013825">
    <property type="entry name" value="Topo_IA_cen_sub2"/>
</dbReference>
<dbReference type="Gene3D" id="1.10.290.10">
    <property type="entry name" value="Topoisomerase I, domain 4"/>
    <property type="match status" value="1"/>
</dbReference>
<dbReference type="InterPro" id="IPR003601">
    <property type="entry name" value="Topo_IA_2"/>
</dbReference>
<dbReference type="Gene3D" id="2.70.20.10">
    <property type="entry name" value="Topoisomerase I, domain 3"/>
    <property type="match status" value="1"/>
</dbReference>
<dbReference type="PROSITE" id="PS00396">
    <property type="entry name" value="TOPO_IA_1"/>
    <property type="match status" value="1"/>
</dbReference>
<dbReference type="HAMAP" id="MF_00952">
    <property type="entry name" value="Topoisom_1_prok"/>
    <property type="match status" value="1"/>
</dbReference>
<dbReference type="Gene3D" id="3.40.50.140">
    <property type="match status" value="1"/>
</dbReference>
<dbReference type="SMART" id="SM00493">
    <property type="entry name" value="TOPRIM"/>
    <property type="match status" value="1"/>
</dbReference>
<keyword evidence="7 10" id="KW-0799">Topoisomerase</keyword>
<comment type="caution">
    <text evidence="13">The sequence shown here is derived from an EMBL/GenBank/DDBJ whole genome shotgun (WGS) entry which is preliminary data.</text>
</comment>